<dbReference type="Pfam" id="PF04432">
    <property type="entry name" value="FrhB_FdhB_C"/>
    <property type="match status" value="1"/>
</dbReference>
<dbReference type="GO" id="GO:0033354">
    <property type="term" value="P:chlorophyll cycle"/>
    <property type="evidence" value="ECO:0007669"/>
    <property type="project" value="TreeGrafter"/>
</dbReference>
<proteinExistence type="predicted"/>
<dbReference type="PANTHER" id="PTHR31332:SF0">
    <property type="entry name" value="7-HYDROXYMETHYL CHLOROPHYLL A REDUCTASE, CHLOROPLASTIC"/>
    <property type="match status" value="1"/>
</dbReference>
<dbReference type="InterPro" id="IPR045220">
    <property type="entry name" value="FRHB/FDHB/HCAR-like"/>
</dbReference>
<evidence type="ECO:0000259" key="1">
    <source>
        <dbReference type="Pfam" id="PF04422"/>
    </source>
</evidence>
<feature type="domain" description="Coenzyme F420 hydrogenase/dehydrogenase beta subunit C-terminal" evidence="2">
    <location>
        <begin position="141"/>
        <end position="303"/>
    </location>
</feature>
<evidence type="ECO:0000313" key="3">
    <source>
        <dbReference type="EMBL" id="RJY10304.1"/>
    </source>
</evidence>
<reference evidence="3 4" key="1">
    <citation type="journal article" date="2017" name="Int. J. Syst. Evol. Microbiol.">
        <title>Erythrobacter aquimixticola sp. nov., isolated from the junction between the ocean and a freshwater spring.</title>
        <authorList>
            <person name="Park S."/>
            <person name="Jung Y.T."/>
            <person name="Choi S.J."/>
            <person name="Yoon J.H."/>
        </authorList>
    </citation>
    <scope>NUCLEOTIDE SEQUENCE [LARGE SCALE GENOMIC DNA]</scope>
    <source>
        <strain evidence="3 4">JSSK-14</strain>
    </source>
</reference>
<sequence length="378" mass="41542">MEEDRKGFLRPTQLAKLSRGAEQVIERVCPGLRIEEPAKETDGEEHHVWGSIAALQYTWARDPATRHIGSSGGALSATLIYLLESRQVDGVVTTAARSDMPIRNATIIADHTVEIQKAAGSRYAPSAPLAEIADLLDGRRALAFVGKPCDVAALRQLARIDPRVDRTFPWMISFFCAGLPSYEGTDALLSAMGIAKPSEVAAFRFRGDGWPGKATVRAKDGRVASLDYDTSWGGILTRFIQFRCKICPDGIGQFADIAFADGWHLNAARRPTFEEADGRSLALARTHRAAVMLQQAVDAGYLASTLADVTDLPFIQPHQAGRKGLVPARLLAMRLTGRRSPSFIGLNLRQNARQLSFETKLRNFLGTLRRLIAPRRRR</sequence>
<dbReference type="AlphaFoldDB" id="A0A419RX05"/>
<dbReference type="InterPro" id="IPR007525">
    <property type="entry name" value="FrhB_FdhB_C"/>
</dbReference>
<name>A0A419RX05_9SPHN</name>
<dbReference type="GO" id="GO:0090415">
    <property type="term" value="F:7-hydroxymethyl chlorophyll a reductase activity"/>
    <property type="evidence" value="ECO:0007669"/>
    <property type="project" value="TreeGrafter"/>
</dbReference>
<protein>
    <submittedName>
        <fullName evidence="3">Coenzyme F420-reducing hydrogenase</fullName>
    </submittedName>
</protein>
<evidence type="ECO:0000259" key="2">
    <source>
        <dbReference type="Pfam" id="PF04432"/>
    </source>
</evidence>
<evidence type="ECO:0000313" key="4">
    <source>
        <dbReference type="Proteomes" id="UP000285232"/>
    </source>
</evidence>
<accession>A0A419RX05</accession>
<dbReference type="PANTHER" id="PTHR31332">
    <property type="entry name" value="7-HYDROXYMETHYL CHLOROPHYLL A REDUCTASE, CHLOROPLASTIC"/>
    <property type="match status" value="1"/>
</dbReference>
<organism evidence="3 4">
    <name type="scientific">Aurantiacibacter aquimixticola</name>
    <dbReference type="NCBI Taxonomy" id="1958945"/>
    <lineage>
        <taxon>Bacteria</taxon>
        <taxon>Pseudomonadati</taxon>
        <taxon>Pseudomonadota</taxon>
        <taxon>Alphaproteobacteria</taxon>
        <taxon>Sphingomonadales</taxon>
        <taxon>Erythrobacteraceae</taxon>
        <taxon>Aurantiacibacter</taxon>
    </lineage>
</organism>
<comment type="caution">
    <text evidence="3">The sequence shown here is derived from an EMBL/GenBank/DDBJ whole genome shotgun (WGS) entry which is preliminary data.</text>
</comment>
<dbReference type="Proteomes" id="UP000285232">
    <property type="component" value="Unassembled WGS sequence"/>
</dbReference>
<dbReference type="InterPro" id="IPR007516">
    <property type="entry name" value="Co_F420_Hydgase/DH_bsu_N"/>
</dbReference>
<keyword evidence="4" id="KW-1185">Reference proteome</keyword>
<dbReference type="OrthoDB" id="593768at2"/>
<gene>
    <name evidence="3" type="ORF">D6201_08875</name>
</gene>
<dbReference type="Pfam" id="PF04422">
    <property type="entry name" value="FrhB_FdhB_N"/>
    <property type="match status" value="1"/>
</dbReference>
<dbReference type="EMBL" id="RAHX01000001">
    <property type="protein sequence ID" value="RJY10304.1"/>
    <property type="molecule type" value="Genomic_DNA"/>
</dbReference>
<feature type="domain" description="Coenzyme F420 hydrogenase/dehydrogenase beta subunit N-terminal" evidence="1">
    <location>
        <begin position="57"/>
        <end position="130"/>
    </location>
</feature>